<comment type="function">
    <text evidence="6">Gustatory receptor which mediates acceptance or avoidance behavior, depending on its substrates.</text>
</comment>
<gene>
    <name evidence="7" type="ORF">L9F63_001330</name>
</gene>
<keyword evidence="5 6" id="KW-0472">Membrane</keyword>
<accession>A0AAD8A439</accession>
<keyword evidence="6" id="KW-0807">Transducer</keyword>
<reference evidence="7" key="2">
    <citation type="submission" date="2023-05" db="EMBL/GenBank/DDBJ databases">
        <authorList>
            <person name="Fouks B."/>
        </authorList>
    </citation>
    <scope>NUCLEOTIDE SEQUENCE</scope>
    <source>
        <strain evidence="7">Stay&amp;Tobe</strain>
        <tissue evidence="7">Testes</tissue>
    </source>
</reference>
<dbReference type="GO" id="GO:0005886">
    <property type="term" value="C:plasma membrane"/>
    <property type="evidence" value="ECO:0007669"/>
    <property type="project" value="UniProtKB-SubCell"/>
</dbReference>
<feature type="non-terminal residue" evidence="7">
    <location>
        <position position="1"/>
    </location>
</feature>
<dbReference type="GO" id="GO:0007165">
    <property type="term" value="P:signal transduction"/>
    <property type="evidence" value="ECO:0007669"/>
    <property type="project" value="UniProtKB-KW"/>
</dbReference>
<dbReference type="Proteomes" id="UP001233999">
    <property type="component" value="Unassembled WGS sequence"/>
</dbReference>
<keyword evidence="8" id="KW-1185">Reference proteome</keyword>
<dbReference type="AlphaFoldDB" id="A0AAD8A439"/>
<comment type="similarity">
    <text evidence="6">Belongs to the insect chemoreceptor superfamily. Gustatory receptor (GR) family.</text>
</comment>
<feature type="transmembrane region" description="Helical" evidence="6">
    <location>
        <begin position="48"/>
        <end position="67"/>
    </location>
</feature>
<evidence type="ECO:0000256" key="3">
    <source>
        <dbReference type="ARBA" id="ARBA00022692"/>
    </source>
</evidence>
<comment type="caution">
    <text evidence="6">Lacks conserved residue(s) required for the propagation of feature annotation.</text>
</comment>
<sequence length="339" mass="39696">MSKDIVQETEFKKKIRKVYYFSKIAGLASFSYNSNSERKIDTSSKMSFIWPMIVFGAMLTGSIYTLIRAFRPKYSAIIYLQLCSFYHQRVPTVNKEKRTWSFLKESIKYFVICVHIGFLLLESWFRKSHTSIYYETLVRVSDSFHMLLILIFNSMTNIIKIKLQNIVDTFTKHNMNKVGYTLKKTTDFARISTVSCSEGIHIKCIRNIRKEYCMAYSLSVEMNALFGFTMLFMIIKYYIYLVYNMCEIYSLSNPSNPKIDSIFLDCAYPLSLFLVTKSCDSVIVKVNTLIDCVQQRLLHDNILIYDFKQLKLFSNQLQQNKIEFSAVGFKLNLNSFAHL</sequence>
<protein>
    <recommendedName>
        <fullName evidence="6">Gustatory receptor</fullName>
    </recommendedName>
</protein>
<dbReference type="Pfam" id="PF08395">
    <property type="entry name" value="7tm_7"/>
    <property type="match status" value="1"/>
</dbReference>
<organism evidence="7 8">
    <name type="scientific">Diploptera punctata</name>
    <name type="common">Pacific beetle cockroach</name>
    <dbReference type="NCBI Taxonomy" id="6984"/>
    <lineage>
        <taxon>Eukaryota</taxon>
        <taxon>Metazoa</taxon>
        <taxon>Ecdysozoa</taxon>
        <taxon>Arthropoda</taxon>
        <taxon>Hexapoda</taxon>
        <taxon>Insecta</taxon>
        <taxon>Pterygota</taxon>
        <taxon>Neoptera</taxon>
        <taxon>Polyneoptera</taxon>
        <taxon>Dictyoptera</taxon>
        <taxon>Blattodea</taxon>
        <taxon>Blaberoidea</taxon>
        <taxon>Blaberidae</taxon>
        <taxon>Diplopterinae</taxon>
        <taxon>Diploptera</taxon>
    </lineage>
</organism>
<evidence type="ECO:0000256" key="4">
    <source>
        <dbReference type="ARBA" id="ARBA00022989"/>
    </source>
</evidence>
<evidence type="ECO:0000256" key="5">
    <source>
        <dbReference type="ARBA" id="ARBA00023136"/>
    </source>
</evidence>
<comment type="caution">
    <text evidence="7">The sequence shown here is derived from an EMBL/GenBank/DDBJ whole genome shotgun (WGS) entry which is preliminary data.</text>
</comment>
<proteinExistence type="inferred from homology"/>
<evidence type="ECO:0000313" key="7">
    <source>
        <dbReference type="EMBL" id="KAJ9592102.1"/>
    </source>
</evidence>
<keyword evidence="4 6" id="KW-1133">Transmembrane helix</keyword>
<feature type="transmembrane region" description="Helical" evidence="6">
    <location>
        <begin position="107"/>
        <end position="125"/>
    </location>
</feature>
<evidence type="ECO:0000256" key="1">
    <source>
        <dbReference type="ARBA" id="ARBA00004651"/>
    </source>
</evidence>
<comment type="subcellular location">
    <subcellularLocation>
        <location evidence="1 6">Cell membrane</location>
        <topology evidence="1 6">Multi-pass membrane protein</topology>
    </subcellularLocation>
</comment>
<keyword evidence="6" id="KW-0675">Receptor</keyword>
<evidence type="ECO:0000313" key="8">
    <source>
        <dbReference type="Proteomes" id="UP001233999"/>
    </source>
</evidence>
<keyword evidence="3 6" id="KW-0812">Transmembrane</keyword>
<reference evidence="7" key="1">
    <citation type="journal article" date="2023" name="IScience">
        <title>Live-bearing cockroach genome reveals convergent evolutionary mechanisms linked to viviparity in insects and beyond.</title>
        <authorList>
            <person name="Fouks B."/>
            <person name="Harrison M.C."/>
            <person name="Mikhailova A.A."/>
            <person name="Marchal E."/>
            <person name="English S."/>
            <person name="Carruthers M."/>
            <person name="Jennings E.C."/>
            <person name="Chiamaka E.L."/>
            <person name="Frigard R.A."/>
            <person name="Pippel M."/>
            <person name="Attardo G.M."/>
            <person name="Benoit J.B."/>
            <person name="Bornberg-Bauer E."/>
            <person name="Tobe S.S."/>
        </authorList>
    </citation>
    <scope>NUCLEOTIDE SEQUENCE</scope>
    <source>
        <strain evidence="7">Stay&amp;Tobe</strain>
    </source>
</reference>
<name>A0AAD8A439_DIPPU</name>
<dbReference type="GO" id="GO:0050909">
    <property type="term" value="P:sensory perception of taste"/>
    <property type="evidence" value="ECO:0007669"/>
    <property type="project" value="InterPro"/>
</dbReference>
<evidence type="ECO:0000256" key="6">
    <source>
        <dbReference type="RuleBase" id="RU363108"/>
    </source>
</evidence>
<dbReference type="InterPro" id="IPR013604">
    <property type="entry name" value="7TM_chemorcpt"/>
</dbReference>
<dbReference type="EMBL" id="JASPKZ010003845">
    <property type="protein sequence ID" value="KAJ9592102.1"/>
    <property type="molecule type" value="Genomic_DNA"/>
</dbReference>
<keyword evidence="2 6" id="KW-1003">Cell membrane</keyword>
<feature type="transmembrane region" description="Helical" evidence="6">
    <location>
        <begin position="224"/>
        <end position="243"/>
    </location>
</feature>
<evidence type="ECO:0000256" key="2">
    <source>
        <dbReference type="ARBA" id="ARBA00022475"/>
    </source>
</evidence>